<dbReference type="Proteomes" id="UP000663832">
    <property type="component" value="Unassembled WGS sequence"/>
</dbReference>
<proteinExistence type="predicted"/>
<keyword evidence="4" id="KW-1185">Reference proteome</keyword>
<evidence type="ECO:0000313" key="5">
    <source>
        <dbReference type="Proteomes" id="UP000663877"/>
    </source>
</evidence>
<organism evidence="2 5">
    <name type="scientific">Adineta steineri</name>
    <dbReference type="NCBI Taxonomy" id="433720"/>
    <lineage>
        <taxon>Eukaryota</taxon>
        <taxon>Metazoa</taxon>
        <taxon>Spiralia</taxon>
        <taxon>Gnathifera</taxon>
        <taxon>Rotifera</taxon>
        <taxon>Eurotatoria</taxon>
        <taxon>Bdelloidea</taxon>
        <taxon>Adinetida</taxon>
        <taxon>Adinetidae</taxon>
        <taxon>Adineta</taxon>
    </lineage>
</organism>
<reference evidence="2" key="1">
    <citation type="submission" date="2021-02" db="EMBL/GenBank/DDBJ databases">
        <authorList>
            <person name="Nowell W R."/>
        </authorList>
    </citation>
    <scope>NUCLEOTIDE SEQUENCE</scope>
</reference>
<dbReference type="OrthoDB" id="10432161at2759"/>
<sequence>MASNHKVMPDKLEFIFTHVHQILLENNFIPTLNKYRKDAIRHAKDGKKKFTLSYDINNIKVHVSLIQKQHNIATFIIDGINLQLHEEDTIDLDELKIINEQVELNEKTNNKINLIMENTMNTIAPAYNAPSSIYISTSACTSTPSYDPSSSSYPASISSSIPSYSSSSWYYPASSSYSSSISSSTSSYGSSSWYYPASSSYPASISSSIPSYSSSSWYYPASSSYSSSISSSTSSYGSSSWYYPSSSSYSSPIYSSIPSYSSSSWYYPASTHTSISWYGSSSNCSSTSHNTPTSYND</sequence>
<protein>
    <submittedName>
        <fullName evidence="2">Uncharacterized protein</fullName>
    </submittedName>
</protein>
<evidence type="ECO:0000256" key="1">
    <source>
        <dbReference type="SAM" id="MobiDB-lite"/>
    </source>
</evidence>
<evidence type="ECO:0000313" key="2">
    <source>
        <dbReference type="EMBL" id="CAF1169471.1"/>
    </source>
</evidence>
<dbReference type="EMBL" id="CAJNOI010000188">
    <property type="protein sequence ID" value="CAF1169471.1"/>
    <property type="molecule type" value="Genomic_DNA"/>
</dbReference>
<feature type="region of interest" description="Disordered" evidence="1">
    <location>
        <begin position="278"/>
        <end position="297"/>
    </location>
</feature>
<evidence type="ECO:0000313" key="3">
    <source>
        <dbReference type="EMBL" id="CAF1393408.1"/>
    </source>
</evidence>
<comment type="caution">
    <text evidence="2">The sequence shown here is derived from an EMBL/GenBank/DDBJ whole genome shotgun (WGS) entry which is preliminary data.</text>
</comment>
<evidence type="ECO:0000313" key="4">
    <source>
        <dbReference type="Proteomes" id="UP000663832"/>
    </source>
</evidence>
<gene>
    <name evidence="2" type="ORF">BJG266_LOCUS25113</name>
    <name evidence="3" type="ORF">QVE165_LOCUS36342</name>
</gene>
<accession>A0A814U351</accession>
<name>A0A814U351_9BILA</name>
<dbReference type="AlphaFoldDB" id="A0A814U351"/>
<dbReference type="EMBL" id="CAJNOM010000364">
    <property type="protein sequence ID" value="CAF1393408.1"/>
    <property type="molecule type" value="Genomic_DNA"/>
</dbReference>
<dbReference type="Proteomes" id="UP000663877">
    <property type="component" value="Unassembled WGS sequence"/>
</dbReference>